<evidence type="ECO:0000256" key="1">
    <source>
        <dbReference type="SAM" id="Phobius"/>
    </source>
</evidence>
<reference evidence="2 3" key="1">
    <citation type="submission" date="2019-07" db="EMBL/GenBank/DDBJ databases">
        <title>Genome sequencing of KACC 19320.</title>
        <authorList>
            <person name="Heo J."/>
            <person name="Kim S.-J."/>
            <person name="Kim J.-S."/>
            <person name="Hong S.-B."/>
            <person name="Kwon S.-W."/>
        </authorList>
    </citation>
    <scope>NUCLEOTIDE SEQUENCE [LARGE SCALE GENOMIC DNA]</scope>
    <source>
        <strain evidence="2 3">KACC 19320</strain>
    </source>
</reference>
<dbReference type="KEGG" id="lack:FLP15_07770"/>
<dbReference type="RefSeq" id="WP_142766639.1">
    <property type="nucleotide sequence ID" value="NZ_CP041356.1"/>
</dbReference>
<gene>
    <name evidence="2" type="ORF">FLP15_07770</name>
</gene>
<accession>A0A514Z927</accession>
<evidence type="ECO:0000313" key="3">
    <source>
        <dbReference type="Proteomes" id="UP000315128"/>
    </source>
</evidence>
<feature type="transmembrane region" description="Helical" evidence="1">
    <location>
        <begin position="6"/>
        <end position="26"/>
    </location>
</feature>
<sequence>MLDILRNLPLILALSSALSTVFYKIFQRFIKRITEKIENELAEISKRISAIEKNAATAHKDLEKEVLRLQLLEGLIVSDFQRVRLHIFMTVMPL</sequence>
<keyword evidence="1" id="KW-0472">Membrane</keyword>
<keyword evidence="1" id="KW-1133">Transmembrane helix</keyword>
<name>A0A514Z927_9LACT</name>
<protein>
    <submittedName>
        <fullName evidence="2">Uncharacterized protein</fullName>
    </submittedName>
</protein>
<evidence type="ECO:0000313" key="2">
    <source>
        <dbReference type="EMBL" id="QDK71072.1"/>
    </source>
</evidence>
<keyword evidence="1" id="KW-0812">Transmembrane</keyword>
<keyword evidence="3" id="KW-1185">Reference proteome</keyword>
<proteinExistence type="predicted"/>
<dbReference type="AlphaFoldDB" id="A0A514Z927"/>
<dbReference type="EMBL" id="CP041356">
    <property type="protein sequence ID" value="QDK71072.1"/>
    <property type="molecule type" value="Genomic_DNA"/>
</dbReference>
<dbReference type="Proteomes" id="UP000315128">
    <property type="component" value="Chromosome"/>
</dbReference>
<organism evidence="2 3">
    <name type="scientific">Lactococcus protaetiae</name>
    <dbReference type="NCBI Taxonomy" id="2592653"/>
    <lineage>
        <taxon>Bacteria</taxon>
        <taxon>Bacillati</taxon>
        <taxon>Bacillota</taxon>
        <taxon>Bacilli</taxon>
        <taxon>Lactobacillales</taxon>
        <taxon>Streptococcaceae</taxon>
        <taxon>Lactococcus</taxon>
    </lineage>
</organism>